<evidence type="ECO:0000313" key="3">
    <source>
        <dbReference type="RefSeq" id="XP_015274806.1"/>
    </source>
</evidence>
<name>A0ABM1KM69_GEKJA</name>
<dbReference type="Pfam" id="PF15877">
    <property type="entry name" value="TMEM232"/>
    <property type="match status" value="1"/>
</dbReference>
<dbReference type="RefSeq" id="XP_015274806.1">
    <property type="nucleotide sequence ID" value="XM_015419320.1"/>
</dbReference>
<keyword evidence="3" id="KW-0472">Membrane</keyword>
<reference evidence="3" key="1">
    <citation type="submission" date="2025-08" db="UniProtKB">
        <authorList>
            <consortium name="RefSeq"/>
        </authorList>
    </citation>
    <scope>IDENTIFICATION</scope>
</reference>
<evidence type="ECO:0000256" key="1">
    <source>
        <dbReference type="SAM" id="MobiDB-lite"/>
    </source>
</evidence>
<organism evidence="2 3">
    <name type="scientific">Gekko japonicus</name>
    <name type="common">Schlegel's Japanese gecko</name>
    <dbReference type="NCBI Taxonomy" id="146911"/>
    <lineage>
        <taxon>Eukaryota</taxon>
        <taxon>Metazoa</taxon>
        <taxon>Chordata</taxon>
        <taxon>Craniata</taxon>
        <taxon>Vertebrata</taxon>
        <taxon>Euteleostomi</taxon>
        <taxon>Lepidosauria</taxon>
        <taxon>Squamata</taxon>
        <taxon>Bifurcata</taxon>
        <taxon>Gekkota</taxon>
        <taxon>Gekkonidae</taxon>
        <taxon>Gekkoninae</taxon>
        <taxon>Gekko</taxon>
    </lineage>
</organism>
<accession>A0ABM1KM69</accession>
<feature type="compositionally biased region" description="Polar residues" evidence="1">
    <location>
        <begin position="643"/>
        <end position="663"/>
    </location>
</feature>
<dbReference type="GeneID" id="107117234"/>
<protein>
    <submittedName>
        <fullName evidence="3">Transmembrane protein 232</fullName>
    </submittedName>
</protein>
<dbReference type="InterPro" id="IPR031747">
    <property type="entry name" value="TMEM232"/>
</dbReference>
<gene>
    <name evidence="3" type="primary">TMEM232</name>
</gene>
<dbReference type="PANTHER" id="PTHR28651">
    <property type="entry name" value="TRANSMEMBRANE PROTEIN 232"/>
    <property type="match status" value="1"/>
</dbReference>
<proteinExistence type="predicted"/>
<feature type="region of interest" description="Disordered" evidence="1">
    <location>
        <begin position="636"/>
        <end position="663"/>
    </location>
</feature>
<keyword evidence="2" id="KW-1185">Reference proteome</keyword>
<dbReference type="PANTHER" id="PTHR28651:SF1">
    <property type="entry name" value="TRANSMEMBRANE PROTEIN 232"/>
    <property type="match status" value="1"/>
</dbReference>
<evidence type="ECO:0000313" key="2">
    <source>
        <dbReference type="Proteomes" id="UP000694871"/>
    </source>
</evidence>
<dbReference type="Proteomes" id="UP000694871">
    <property type="component" value="Unplaced"/>
</dbReference>
<keyword evidence="3" id="KW-0812">Transmembrane</keyword>
<sequence length="663" mass="76146">MRFVRMRSSRSAGVPRNPFQLTEEFIEDFNDSLQTDDQEKFIELARKMLARCKRRSGLRTLGCGKHVDLPVAWTETVMLSQCKGEIQEEALDILLISLDHAPVSPDHIPALFFVVESILYRICYDAVQKPYLLSCEIKLAKLGCLVFLRLLLLHLMGYLEFCGEQKSRLHISLKALAACEIAYQLYPNINFTVNFMLTAGETICETAVLSDSTLASDANLKDVQKETFQDTSLTRTGTLVALNSGSKKSQIKPFLWHSLLVWVCVHNSCSETDEVLKHVLFYKEQLHQKDWLESVLGLMVLGEAAKLNMSSLKVLMDLVRDFISGSMPLQKQPKSNTIKLPCWQWQVGYIYTNILREICLRGISADLQKTAFLGFCDCAEQFKDGKELKGASFLDLLHYYPSADDSHDPFWVIRYGVVYNLVILRSELSGDAIREGLRNAVWKSLQKQKVNEKERHVLDAVRVAEVETKGLTNPFLESRGKAPTAPRELPSSQYIGWRITAALSHHFLPPIGPDIPLPHQPAWKPPPSVPHQDSKIPVREKKSASQSIREKFLQPQVSKHPDFFTRIDMELRKIIEDQWEKELQIRLELEEQLRQLELKEKQKLEEERFRRIMKWRWTKLCKTTKPYELSLWHEDEEEGLTEASGSTELPSVQEPSHTWEPSL</sequence>